<accession>A0A8I1KL78</accession>
<dbReference type="InterPro" id="IPR050266">
    <property type="entry name" value="AB_hydrolase_sf"/>
</dbReference>
<dbReference type="InterPro" id="IPR000073">
    <property type="entry name" value="AB_hydrolase_1"/>
</dbReference>
<protein>
    <submittedName>
        <fullName evidence="2">Alpha/beta fold hydrolase</fullName>
    </submittedName>
</protein>
<evidence type="ECO:0000313" key="3">
    <source>
        <dbReference type="Proteomes" id="UP000623250"/>
    </source>
</evidence>
<gene>
    <name evidence="2" type="ORF">JDN41_16270</name>
</gene>
<dbReference type="RefSeq" id="WP_037235586.1">
    <property type="nucleotide sequence ID" value="NZ_JAEMUK010000085.1"/>
</dbReference>
<feature type="domain" description="AB hydrolase-1" evidence="1">
    <location>
        <begin position="40"/>
        <end position="281"/>
    </location>
</feature>
<dbReference type="InterPro" id="IPR017497">
    <property type="entry name" value="BchO"/>
</dbReference>
<dbReference type="GO" id="GO:0016787">
    <property type="term" value="F:hydrolase activity"/>
    <property type="evidence" value="ECO:0007669"/>
    <property type="project" value="UniProtKB-KW"/>
</dbReference>
<dbReference type="NCBIfam" id="TIGR03056">
    <property type="entry name" value="bchO_mg_che_rel"/>
    <property type="match status" value="1"/>
</dbReference>
<reference evidence="2 3" key="1">
    <citation type="submission" date="2020-12" db="EMBL/GenBank/DDBJ databases">
        <title>Revised draft genomes of Rhodomicrobium vannielii ATCC 17100 and Rhodomicrobium udaipurense JA643.</title>
        <authorList>
            <person name="Conners E.M."/>
            <person name="Davenport E.J."/>
            <person name="Bose A."/>
        </authorList>
    </citation>
    <scope>NUCLEOTIDE SEQUENCE [LARGE SCALE GENOMIC DNA]</scope>
    <source>
        <strain evidence="2 3">JA643</strain>
    </source>
</reference>
<name>A0A8I1KL78_9HYPH</name>
<dbReference type="AlphaFoldDB" id="A0A8I1KL78"/>
<keyword evidence="2" id="KW-0378">Hydrolase</keyword>
<dbReference type="Pfam" id="PF12697">
    <property type="entry name" value="Abhydrolase_6"/>
    <property type="match status" value="1"/>
</dbReference>
<dbReference type="PANTHER" id="PTHR43798">
    <property type="entry name" value="MONOACYLGLYCEROL LIPASE"/>
    <property type="match status" value="1"/>
</dbReference>
<dbReference type="InterPro" id="IPR029058">
    <property type="entry name" value="AB_hydrolase_fold"/>
</dbReference>
<dbReference type="EMBL" id="JAEMUK010000085">
    <property type="protein sequence ID" value="MBJ7545111.1"/>
    <property type="molecule type" value="Genomic_DNA"/>
</dbReference>
<dbReference type="Proteomes" id="UP000623250">
    <property type="component" value="Unassembled WGS sequence"/>
</dbReference>
<organism evidence="2 3">
    <name type="scientific">Rhodomicrobium udaipurense</name>
    <dbReference type="NCBI Taxonomy" id="1202716"/>
    <lineage>
        <taxon>Bacteria</taxon>
        <taxon>Pseudomonadati</taxon>
        <taxon>Pseudomonadota</taxon>
        <taxon>Alphaproteobacteria</taxon>
        <taxon>Hyphomicrobiales</taxon>
        <taxon>Hyphomicrobiaceae</taxon>
        <taxon>Rhodomicrobium</taxon>
    </lineage>
</organism>
<evidence type="ECO:0000313" key="2">
    <source>
        <dbReference type="EMBL" id="MBJ7545111.1"/>
    </source>
</evidence>
<dbReference type="PANTHER" id="PTHR43798:SF33">
    <property type="entry name" value="HYDROLASE, PUTATIVE (AFU_ORTHOLOGUE AFUA_2G14860)-RELATED"/>
    <property type="match status" value="1"/>
</dbReference>
<dbReference type="PRINTS" id="PR00111">
    <property type="entry name" value="ABHYDROLASE"/>
</dbReference>
<evidence type="ECO:0000259" key="1">
    <source>
        <dbReference type="Pfam" id="PF12697"/>
    </source>
</evidence>
<dbReference type="GO" id="GO:0016020">
    <property type="term" value="C:membrane"/>
    <property type="evidence" value="ECO:0007669"/>
    <property type="project" value="TreeGrafter"/>
</dbReference>
<comment type="caution">
    <text evidence="2">The sequence shown here is derived from an EMBL/GenBank/DDBJ whole genome shotgun (WGS) entry which is preliminary data.</text>
</comment>
<sequence>MTALKWERDGLDWPNRATSRFVSAGGLRWHVQEMGSGPTVLLLHGTGASTHSWRHFMPILAKRFRVIAPDLPGHGFTEAPRTSSLLTLPHMAQAIATLLGTLHVKPDLAIGHSAGSAILCRMALDGKLGAQAIISLNGAFLPFPGIASQLFPMIARALFVNPFVPGYFAWKARDKVTVRRLIEGTGSHIDAEGLVQYGLLLGNSTHIASALGMMANWDLQSLSSDLPKLKTKLTLIACTEDKAVPSRVAFKVYNMVPGSKVILLRHMGHLAHEEKPQEVVAIVFAEAERYGILAKDEHPVEPQPAAE</sequence>
<proteinExistence type="predicted"/>
<dbReference type="SUPFAM" id="SSF53474">
    <property type="entry name" value="alpha/beta-Hydrolases"/>
    <property type="match status" value="1"/>
</dbReference>
<dbReference type="Gene3D" id="3.40.50.1820">
    <property type="entry name" value="alpha/beta hydrolase"/>
    <property type="match status" value="1"/>
</dbReference>
<keyword evidence="3" id="KW-1185">Reference proteome</keyword>